<protein>
    <submittedName>
        <fullName evidence="3">Uncharacterized protein</fullName>
    </submittedName>
</protein>
<feature type="region of interest" description="Disordered" evidence="1">
    <location>
        <begin position="232"/>
        <end position="261"/>
    </location>
</feature>
<evidence type="ECO:0000313" key="3">
    <source>
        <dbReference type="EnsemblMetazoa" id="G5014.1:cds"/>
    </source>
</evidence>
<evidence type="ECO:0000256" key="1">
    <source>
        <dbReference type="SAM" id="MobiDB-lite"/>
    </source>
</evidence>
<evidence type="ECO:0000256" key="2">
    <source>
        <dbReference type="SAM" id="Phobius"/>
    </source>
</evidence>
<dbReference type="EnsemblMetazoa" id="G5014.1">
    <property type="protein sequence ID" value="G5014.1:cds"/>
    <property type="gene ID" value="G5014"/>
</dbReference>
<name>A0A8W8NAS6_MAGGI</name>
<keyword evidence="2" id="KW-0472">Membrane</keyword>
<feature type="transmembrane region" description="Helical" evidence="2">
    <location>
        <begin position="268"/>
        <end position="288"/>
    </location>
</feature>
<keyword evidence="2" id="KW-1133">Transmembrane helix</keyword>
<organism evidence="3 4">
    <name type="scientific">Magallana gigas</name>
    <name type="common">Pacific oyster</name>
    <name type="synonym">Crassostrea gigas</name>
    <dbReference type="NCBI Taxonomy" id="29159"/>
    <lineage>
        <taxon>Eukaryota</taxon>
        <taxon>Metazoa</taxon>
        <taxon>Spiralia</taxon>
        <taxon>Lophotrochozoa</taxon>
        <taxon>Mollusca</taxon>
        <taxon>Bivalvia</taxon>
        <taxon>Autobranchia</taxon>
        <taxon>Pteriomorphia</taxon>
        <taxon>Ostreida</taxon>
        <taxon>Ostreoidea</taxon>
        <taxon>Ostreidae</taxon>
        <taxon>Magallana</taxon>
    </lineage>
</organism>
<dbReference type="AlphaFoldDB" id="A0A8W8NAS6"/>
<keyword evidence="4" id="KW-1185">Reference proteome</keyword>
<dbReference type="Proteomes" id="UP000005408">
    <property type="component" value="Unassembled WGS sequence"/>
</dbReference>
<accession>A0A8W8NAS6</accession>
<sequence>MTILPQTSRREINWWLQQLEHLYGKQMGMSSVKETDASKTGWGHLKEKSEIVMITPAWPTQPYYPIILSIDNRILITPMKNLLLSPEGEVHPLVKSQTLKLVACKVSAANRFSCAVSKSTVKIVKECPKNEEEWKKAAVRKNCTAYASQCDQPNKFVYHCLINPYVNETLEVCAYKQNILSGYCTEYNIRGNLIQSNARANCSSLQPNPCPPLYASNEAYKYQGCYALTKKSTSTTDRPDTTPIAILTTTPSPDLPNKKDKESTGSGISYNMYYMILLLIFVRLWHIYS</sequence>
<evidence type="ECO:0000313" key="4">
    <source>
        <dbReference type="Proteomes" id="UP000005408"/>
    </source>
</evidence>
<proteinExistence type="predicted"/>
<reference evidence="3" key="1">
    <citation type="submission" date="2022-08" db="UniProtKB">
        <authorList>
            <consortium name="EnsemblMetazoa"/>
        </authorList>
    </citation>
    <scope>IDENTIFICATION</scope>
    <source>
        <strain evidence="3">05x7-T-G4-1.051#20</strain>
    </source>
</reference>
<keyword evidence="2" id="KW-0812">Transmembrane</keyword>